<evidence type="ECO:0000256" key="1">
    <source>
        <dbReference type="SAM" id="MobiDB-lite"/>
    </source>
</evidence>
<evidence type="ECO:0000313" key="2">
    <source>
        <dbReference type="EMBL" id="KIX01281.1"/>
    </source>
</evidence>
<keyword evidence="3" id="KW-1185">Reference proteome</keyword>
<reference evidence="2 3" key="1">
    <citation type="submission" date="2015-01" db="EMBL/GenBank/DDBJ databases">
        <title>The Genome Sequence of Rhinocladiella mackenzie CBS 650.93.</title>
        <authorList>
            <consortium name="The Broad Institute Genomics Platform"/>
            <person name="Cuomo C."/>
            <person name="de Hoog S."/>
            <person name="Gorbushina A."/>
            <person name="Stielow B."/>
            <person name="Teixiera M."/>
            <person name="Abouelleil A."/>
            <person name="Chapman S.B."/>
            <person name="Priest M."/>
            <person name="Young S.K."/>
            <person name="Wortman J."/>
            <person name="Nusbaum C."/>
            <person name="Birren B."/>
        </authorList>
    </citation>
    <scope>NUCLEOTIDE SEQUENCE [LARGE SCALE GENOMIC DNA]</scope>
    <source>
        <strain evidence="2 3">CBS 650.93</strain>
    </source>
</reference>
<dbReference type="VEuPathDB" id="FungiDB:Z518_09006"/>
<accession>A0A0D2IDG8</accession>
<dbReference type="PANTHER" id="PTHR47785:SF2">
    <property type="entry name" value="ZN(II)2CYS6 TRANSCRIPTION FACTOR (EUROFUNG)"/>
    <property type="match status" value="1"/>
</dbReference>
<protein>
    <submittedName>
        <fullName evidence="2">Rhinocladiella mackenziei CBS 650.93 unplaced genomic scaffold supercont1.7, whole genome shotgun sequence</fullName>
    </submittedName>
</protein>
<organism evidence="2 3">
    <name type="scientific">Rhinocladiella mackenziei CBS 650.93</name>
    <dbReference type="NCBI Taxonomy" id="1442369"/>
    <lineage>
        <taxon>Eukaryota</taxon>
        <taxon>Fungi</taxon>
        <taxon>Dikarya</taxon>
        <taxon>Ascomycota</taxon>
        <taxon>Pezizomycotina</taxon>
        <taxon>Eurotiomycetes</taxon>
        <taxon>Chaetothyriomycetidae</taxon>
        <taxon>Chaetothyriales</taxon>
        <taxon>Herpotrichiellaceae</taxon>
        <taxon>Rhinocladiella</taxon>
    </lineage>
</organism>
<dbReference type="GeneID" id="25297077"/>
<dbReference type="HOGENOM" id="CLU_029127_0_0_1"/>
<dbReference type="EMBL" id="KN847481">
    <property type="protein sequence ID" value="KIX01281.1"/>
    <property type="molecule type" value="Genomic_DNA"/>
</dbReference>
<feature type="region of interest" description="Disordered" evidence="1">
    <location>
        <begin position="559"/>
        <end position="581"/>
    </location>
</feature>
<sequence>MGLDCIYRPPLTSLETDSSVLARLSHLEARVQAIDHGRSEALSFGTPATAPEGSVILAWPKVPEFHHAAAHKLFHYWSKLRINLTIPDIEPLKFLKQVDEADDFLFSSHFATPVSGDMPLAEAIRAIESLFENILRLPFVLRHLLTYGGLSKDICLGFFKQYRPSSPQAYQVRLEFKNQSAEELLLQTVAFKHVASTTSEPYLSQKADLCFRRALERMWMMQTQQSPQALPFKFLFVIILLYLYGRPFHALGLLQSLESLIHNASPKSQEDLAFKSRYEACLHQYFILESDILTEIDGIPSQRLHNIGVSLANDTVTTPPNLFGHDFSAPPGESHPSWELQAHLRLRGYLNSVLDNLYTANRAYCRPDDVAEPLTDIARRLDLWYWSLPLDMRFPRHPSAFLFAANRMSAPMDEVMFRYYAAVFLMNRPILYSVLYETLEHAARSPESEASKQDPWTYESCYNCVQNAIMIILLHTTRHHTNPHDYFENWCNLQHLIAAHAIIVQVRNSPTMSILLRDSGDPSQLLDAAENVLERCLNRPATIRETLGLLRNIRQNFQRNTPRTPSLGNGYATSPVYSAKS</sequence>
<proteinExistence type="predicted"/>
<evidence type="ECO:0000313" key="3">
    <source>
        <dbReference type="Proteomes" id="UP000053617"/>
    </source>
</evidence>
<dbReference type="RefSeq" id="XP_013268417.1">
    <property type="nucleotide sequence ID" value="XM_013412963.1"/>
</dbReference>
<dbReference type="OrthoDB" id="4685598at2759"/>
<dbReference type="InterPro" id="IPR053181">
    <property type="entry name" value="EcdB-like_regulator"/>
</dbReference>
<gene>
    <name evidence="2" type="ORF">Z518_09006</name>
</gene>
<dbReference type="CDD" id="cd12148">
    <property type="entry name" value="fungal_TF_MHR"/>
    <property type="match status" value="1"/>
</dbReference>
<dbReference type="AlphaFoldDB" id="A0A0D2IDG8"/>
<dbReference type="Proteomes" id="UP000053617">
    <property type="component" value="Unassembled WGS sequence"/>
</dbReference>
<name>A0A0D2IDG8_9EURO</name>
<dbReference type="PANTHER" id="PTHR47785">
    <property type="entry name" value="ZN(II)2CYS6 TRANSCRIPTION FACTOR (EUROFUNG)-RELATED-RELATED"/>
    <property type="match status" value="1"/>
</dbReference>